<feature type="transmembrane region" description="Helical" evidence="7">
    <location>
        <begin position="369"/>
        <end position="390"/>
    </location>
</feature>
<evidence type="ECO:0000256" key="2">
    <source>
        <dbReference type="ARBA" id="ARBA00022448"/>
    </source>
</evidence>
<dbReference type="EMBL" id="FOYI01000006">
    <property type="protein sequence ID" value="SFR10337.1"/>
    <property type="molecule type" value="Genomic_DNA"/>
</dbReference>
<organism evidence="9 10">
    <name type="scientific">Poseidonocella sedimentorum</name>
    <dbReference type="NCBI Taxonomy" id="871652"/>
    <lineage>
        <taxon>Bacteria</taxon>
        <taxon>Pseudomonadati</taxon>
        <taxon>Pseudomonadota</taxon>
        <taxon>Alphaproteobacteria</taxon>
        <taxon>Rhodobacterales</taxon>
        <taxon>Roseobacteraceae</taxon>
        <taxon>Poseidonocella</taxon>
    </lineage>
</organism>
<gene>
    <name evidence="9" type="ORF">SAMN04515673_10643</name>
</gene>
<dbReference type="GO" id="GO:0055085">
    <property type="term" value="P:transmembrane transport"/>
    <property type="evidence" value="ECO:0007669"/>
    <property type="project" value="InterPro"/>
</dbReference>
<feature type="transmembrane region" description="Helical" evidence="7">
    <location>
        <begin position="77"/>
        <end position="102"/>
    </location>
</feature>
<evidence type="ECO:0000256" key="7">
    <source>
        <dbReference type="SAM" id="Phobius"/>
    </source>
</evidence>
<dbReference type="PANTHER" id="PTHR30183:SF9">
    <property type="entry name" value="THIAMINE TRANSPORT SYSTEM PERMEASE PROTEIN THIP"/>
    <property type="match status" value="1"/>
</dbReference>
<feature type="transmembrane region" description="Helical" evidence="7">
    <location>
        <begin position="122"/>
        <end position="145"/>
    </location>
</feature>
<feature type="transmembrane region" description="Helical" evidence="7">
    <location>
        <begin position="476"/>
        <end position="494"/>
    </location>
</feature>
<keyword evidence="6 7" id="KW-0472">Membrane</keyword>
<feature type="domain" description="ABC transmembrane type-1" evidence="8">
    <location>
        <begin position="314"/>
        <end position="494"/>
    </location>
</feature>
<protein>
    <submittedName>
        <fullName evidence="9">Thiamine transport system permease protein</fullName>
    </submittedName>
</protein>
<dbReference type="PROSITE" id="PS50928">
    <property type="entry name" value="ABC_TM1"/>
    <property type="match status" value="2"/>
</dbReference>
<dbReference type="PANTHER" id="PTHR30183">
    <property type="entry name" value="MOLYBDENUM TRANSPORT SYSTEM PERMEASE PROTEIN MODB"/>
    <property type="match status" value="1"/>
</dbReference>
<name>A0A1I6DY86_9RHOB</name>
<evidence type="ECO:0000256" key="3">
    <source>
        <dbReference type="ARBA" id="ARBA00022475"/>
    </source>
</evidence>
<dbReference type="Proteomes" id="UP000199302">
    <property type="component" value="Unassembled WGS sequence"/>
</dbReference>
<evidence type="ECO:0000313" key="9">
    <source>
        <dbReference type="EMBL" id="SFR10337.1"/>
    </source>
</evidence>
<dbReference type="InterPro" id="IPR035906">
    <property type="entry name" value="MetI-like_sf"/>
</dbReference>
<keyword evidence="3" id="KW-1003">Cell membrane</keyword>
<keyword evidence="2" id="KW-0813">Transport</keyword>
<feature type="transmembrane region" description="Helical" evidence="7">
    <location>
        <begin position="342"/>
        <end position="363"/>
    </location>
</feature>
<evidence type="ECO:0000256" key="1">
    <source>
        <dbReference type="ARBA" id="ARBA00004651"/>
    </source>
</evidence>
<dbReference type="STRING" id="871652.SAMN04515673_10643"/>
<feature type="domain" description="ABC transmembrane type-1" evidence="8">
    <location>
        <begin position="43"/>
        <end position="247"/>
    </location>
</feature>
<keyword evidence="5 7" id="KW-1133">Transmembrane helix</keyword>
<sequence length="504" mass="52777">MAARALPLIAKALVLLFVAAPLAAVIWRAEGLGALGLADLRAIRFTLLQAVLSAALSVLLAVPVARALARRRFPGRGLLISLLGAPFILPVIVAILGLLAVFGQSGLLSAALGLIGLPPVQIYGLHGVLLAHVFFNLPLATRLILHGWLAVPSERFRLAAQLDLPPIAVFRLIEWPMLRRILPGAFAIIFVICLTSFAVALTLGGGPRAITIELAIYQAFRFDFDLSRAATLALLQLALSGAAALLALRLTVADAMGGGLDRPLRRWDSAPGQRLADIAAITLASAFLLLPLGMIVADGAGTVWQLPGSVWRALGHSFAVALAATALCLALALPLAARGGTLISTLGLALSPLVLGTGLFLIAQPVVSPYALALPVTAAVNALVSLPFAVRALQPEIAAVEARFGPLADSLGLTGFARWRRLILPRLRRPIGFAAGLTAALSMGDLGVIALFANPEFTTLPLQMYRLMSAYRLDDAAGAALLLMAASFALFWLFDRGGRADVDA</sequence>
<evidence type="ECO:0000256" key="4">
    <source>
        <dbReference type="ARBA" id="ARBA00022692"/>
    </source>
</evidence>
<dbReference type="GO" id="GO:0005886">
    <property type="term" value="C:plasma membrane"/>
    <property type="evidence" value="ECO:0007669"/>
    <property type="project" value="UniProtKB-SubCell"/>
</dbReference>
<reference evidence="9 10" key="1">
    <citation type="submission" date="2016-10" db="EMBL/GenBank/DDBJ databases">
        <authorList>
            <person name="de Groot N.N."/>
        </authorList>
    </citation>
    <scope>NUCLEOTIDE SEQUENCE [LARGE SCALE GENOMIC DNA]</scope>
    <source>
        <strain evidence="10">KMM 9023,NRIC 0796,JCM 17311,KCTC 23692</strain>
    </source>
</reference>
<accession>A0A1I6DY86</accession>
<dbReference type="InterPro" id="IPR000515">
    <property type="entry name" value="MetI-like"/>
</dbReference>
<dbReference type="SUPFAM" id="SSF161098">
    <property type="entry name" value="MetI-like"/>
    <property type="match status" value="2"/>
</dbReference>
<feature type="transmembrane region" description="Helical" evidence="7">
    <location>
        <begin position="275"/>
        <end position="297"/>
    </location>
</feature>
<dbReference type="CDD" id="cd06261">
    <property type="entry name" value="TM_PBP2"/>
    <property type="match status" value="1"/>
</dbReference>
<dbReference type="RefSeq" id="WP_092080162.1">
    <property type="nucleotide sequence ID" value="NZ_FOYI01000006.1"/>
</dbReference>
<proteinExistence type="predicted"/>
<evidence type="ECO:0000259" key="8">
    <source>
        <dbReference type="PROSITE" id="PS50928"/>
    </source>
</evidence>
<feature type="transmembrane region" description="Helical" evidence="7">
    <location>
        <begin position="226"/>
        <end position="248"/>
    </location>
</feature>
<dbReference type="Gene3D" id="1.10.3720.10">
    <property type="entry name" value="MetI-like"/>
    <property type="match status" value="2"/>
</dbReference>
<feature type="transmembrane region" description="Helical" evidence="7">
    <location>
        <begin position="181"/>
        <end position="206"/>
    </location>
</feature>
<feature type="transmembrane region" description="Helical" evidence="7">
    <location>
        <begin position="317"/>
        <end position="335"/>
    </location>
</feature>
<keyword evidence="4 7" id="KW-0812">Transmembrane</keyword>
<dbReference type="AlphaFoldDB" id="A0A1I6DY86"/>
<evidence type="ECO:0000256" key="6">
    <source>
        <dbReference type="ARBA" id="ARBA00023136"/>
    </source>
</evidence>
<feature type="transmembrane region" description="Helical" evidence="7">
    <location>
        <begin position="47"/>
        <end position="65"/>
    </location>
</feature>
<feature type="transmembrane region" description="Helical" evidence="7">
    <location>
        <begin position="431"/>
        <end position="453"/>
    </location>
</feature>
<comment type="subcellular location">
    <subcellularLocation>
        <location evidence="1">Cell membrane</location>
        <topology evidence="1">Multi-pass membrane protein</topology>
    </subcellularLocation>
</comment>
<evidence type="ECO:0000256" key="5">
    <source>
        <dbReference type="ARBA" id="ARBA00022989"/>
    </source>
</evidence>
<evidence type="ECO:0000313" key="10">
    <source>
        <dbReference type="Proteomes" id="UP000199302"/>
    </source>
</evidence>
<dbReference type="OrthoDB" id="7066776at2"/>
<keyword evidence="10" id="KW-1185">Reference proteome</keyword>